<feature type="domain" description="TRAF-type" evidence="8">
    <location>
        <begin position="162"/>
        <end position="201"/>
    </location>
</feature>
<dbReference type="PROSITE" id="PS50089">
    <property type="entry name" value="ZF_RING_2"/>
    <property type="match status" value="1"/>
</dbReference>
<dbReference type="AlphaFoldDB" id="A0AAV2TG14"/>
<protein>
    <recommendedName>
        <fullName evidence="11">RING-type domain-containing protein</fullName>
    </recommendedName>
</protein>
<organism evidence="9 10">
    <name type="scientific">Calicophoron daubneyi</name>
    <name type="common">Rumen fluke</name>
    <name type="synonym">Paramphistomum daubneyi</name>
    <dbReference type="NCBI Taxonomy" id="300641"/>
    <lineage>
        <taxon>Eukaryota</taxon>
        <taxon>Metazoa</taxon>
        <taxon>Spiralia</taxon>
        <taxon>Lophotrochozoa</taxon>
        <taxon>Platyhelminthes</taxon>
        <taxon>Trematoda</taxon>
        <taxon>Digenea</taxon>
        <taxon>Plagiorchiida</taxon>
        <taxon>Pronocephalata</taxon>
        <taxon>Paramphistomoidea</taxon>
        <taxon>Paramphistomidae</taxon>
        <taxon>Calicophoron</taxon>
    </lineage>
</organism>
<evidence type="ECO:0000259" key="7">
    <source>
        <dbReference type="PROSITE" id="PS50089"/>
    </source>
</evidence>
<dbReference type="PANTHER" id="PTHR23059:SF4">
    <property type="entry name" value="ZINC FINGER TRAF-TYPE-CONTAINING PROTEIN 1"/>
    <property type="match status" value="1"/>
</dbReference>
<dbReference type="Gene3D" id="3.30.40.10">
    <property type="entry name" value="Zinc/RING finger domain, C3HC4 (zinc finger)"/>
    <property type="match status" value="2"/>
</dbReference>
<evidence type="ECO:0000313" key="9">
    <source>
        <dbReference type="EMBL" id="CAL5135423.1"/>
    </source>
</evidence>
<dbReference type="InterPro" id="IPR013083">
    <property type="entry name" value="Znf_RING/FYVE/PHD"/>
</dbReference>
<feature type="region of interest" description="Disordered" evidence="6">
    <location>
        <begin position="538"/>
        <end position="609"/>
    </location>
</feature>
<dbReference type="GO" id="GO:0008270">
    <property type="term" value="F:zinc ion binding"/>
    <property type="evidence" value="ECO:0007669"/>
    <property type="project" value="UniProtKB-KW"/>
</dbReference>
<comment type="similarity">
    <text evidence="4">Belongs to the ZFTRAF1 family.</text>
</comment>
<dbReference type="SUPFAM" id="SSF57850">
    <property type="entry name" value="RING/U-box"/>
    <property type="match status" value="1"/>
</dbReference>
<name>A0AAV2TG14_CALDB</name>
<dbReference type="PROSITE" id="PS50145">
    <property type="entry name" value="ZF_TRAF"/>
    <property type="match status" value="1"/>
</dbReference>
<feature type="zinc finger region" description="TRAF-type" evidence="5">
    <location>
        <begin position="162"/>
        <end position="201"/>
    </location>
</feature>
<proteinExistence type="inferred from homology"/>
<keyword evidence="1 5" id="KW-0479">Metal-binding</keyword>
<evidence type="ECO:0000256" key="3">
    <source>
        <dbReference type="ARBA" id="ARBA00022833"/>
    </source>
</evidence>
<evidence type="ECO:0000256" key="2">
    <source>
        <dbReference type="ARBA" id="ARBA00022771"/>
    </source>
</evidence>
<evidence type="ECO:0000259" key="8">
    <source>
        <dbReference type="PROSITE" id="PS50145"/>
    </source>
</evidence>
<feature type="domain" description="RING-type" evidence="7">
    <location>
        <begin position="100"/>
        <end position="142"/>
    </location>
</feature>
<dbReference type="GO" id="GO:0005634">
    <property type="term" value="C:nucleus"/>
    <property type="evidence" value="ECO:0007669"/>
    <property type="project" value="TreeGrafter"/>
</dbReference>
<gene>
    <name evidence="9" type="ORF">CDAUBV1_LOCUS9569</name>
</gene>
<evidence type="ECO:0000256" key="1">
    <source>
        <dbReference type="ARBA" id="ARBA00022723"/>
    </source>
</evidence>
<feature type="compositionally biased region" description="Acidic residues" evidence="6">
    <location>
        <begin position="549"/>
        <end position="588"/>
    </location>
</feature>
<dbReference type="SUPFAM" id="SSF49599">
    <property type="entry name" value="TRAF domain-like"/>
    <property type="match status" value="1"/>
</dbReference>
<feature type="region of interest" description="Disordered" evidence="6">
    <location>
        <begin position="459"/>
        <end position="482"/>
    </location>
</feature>
<dbReference type="EMBL" id="CAXLJL010000267">
    <property type="protein sequence ID" value="CAL5135423.1"/>
    <property type="molecule type" value="Genomic_DNA"/>
</dbReference>
<keyword evidence="2 5" id="KW-0863">Zinc-finger</keyword>
<dbReference type="PANTHER" id="PTHR23059">
    <property type="entry name" value="CYSTEINE AND HISTIDINE-RICH PROTEIN 1"/>
    <property type="match status" value="1"/>
</dbReference>
<evidence type="ECO:0008006" key="11">
    <source>
        <dbReference type="Google" id="ProtNLM"/>
    </source>
</evidence>
<evidence type="ECO:0000256" key="6">
    <source>
        <dbReference type="SAM" id="MobiDB-lite"/>
    </source>
</evidence>
<feature type="region of interest" description="Disordered" evidence="6">
    <location>
        <begin position="429"/>
        <end position="448"/>
    </location>
</feature>
<feature type="compositionally biased region" description="Low complexity" evidence="6">
    <location>
        <begin position="459"/>
        <end position="475"/>
    </location>
</feature>
<reference evidence="9" key="1">
    <citation type="submission" date="2024-06" db="EMBL/GenBank/DDBJ databases">
        <authorList>
            <person name="Liu X."/>
            <person name="Lenzi L."/>
            <person name="Haldenby T S."/>
            <person name="Uol C."/>
        </authorList>
    </citation>
    <scope>NUCLEOTIDE SEQUENCE</scope>
</reference>
<keyword evidence="3 5" id="KW-0862">Zinc</keyword>
<evidence type="ECO:0000256" key="4">
    <source>
        <dbReference type="ARBA" id="ARBA00034319"/>
    </source>
</evidence>
<accession>A0AAV2TG14</accession>
<evidence type="ECO:0000313" key="10">
    <source>
        <dbReference type="Proteomes" id="UP001497525"/>
    </source>
</evidence>
<dbReference type="InterPro" id="IPR001841">
    <property type="entry name" value="Znf_RING"/>
</dbReference>
<dbReference type="InterPro" id="IPR001293">
    <property type="entry name" value="Znf_TRAF"/>
</dbReference>
<feature type="region of interest" description="Disordered" evidence="6">
    <location>
        <begin position="1"/>
        <end position="32"/>
    </location>
</feature>
<comment type="caution">
    <text evidence="9">The sequence shown here is derived from an EMBL/GenBank/DDBJ whole genome shotgun (WGS) entry which is preliminary data.</text>
</comment>
<dbReference type="InterPro" id="IPR039338">
    <property type="entry name" value="ZFTRAF1"/>
</dbReference>
<sequence length="986" mass="109841">MRQLNKLLLRPNSTPYDELNTEGLGHKMEPPKKQAKMNNLERVGDSMAEQKPVELARDGQNQRRLSVVQTDPKSNIYRLGGVNECTETNLLDTVRSLLTCSVCLEVCPQTSQCLNGHLICSPCALRLLQQATHNDATCPSCRVPLKLGLRRCLLAEQLAAELPVRCQYCGQQMPQRLVRQHENEVCSSRPAVCRFNFIGCTWEGPQSESEGHLLKCAYKMKRAEDIEHPLIENLQKNYIWPSDDSVFCRQLLTQLVKTPGGLRVFRRQVGVFRDATTTDITEGEVRTTTYQSTSSRLKCCGLRRVQIEVVFDSHAGRLDYSLKSRCDTRNDLSFRLVCIRCGDVEMGASDQLHSVSFDSSNRQSPIFSAMLTLCFNGDEITPNARSFDYLSTKECLFKSQVQLLKQSNILILEMLLFKDKTDAIDITLDDGNGEGSTEVLDSSEETPSDTSFQLQLVDTASSEEAQTTAAENTSSEGRRTRQASSYWRQFLRSPTANLLRPLLNLISSGTDLETGNNNAPITVRTSPQSIILTMTTLSRRRLQNSHEENTDDEDSTEEQEFEDSSDEDPAEENENSSEEDEEQESEEATEVHTAEHPDDLEDEEVESVCSGRNNNALSEEEMDKSHGMSFGVSANAEGGLRPLPSEYSLTQTSLLSSPMYTEKSSATDQSSSTVFSAEQRAVLSSTRNVNRKLTETKKTRVRRKSPMLKRRRTLNSVRSAIQRRRGCKRPSKAVVDTSENNSVTFSASEVHDENHLTREANVLSSECGPNPPKRIELIPQEDAKLDQSRVSHKRCSWLSSLFRSITGLSRYLLRSHITTTSPCGAPKIDAGTTAGPDHINPSPSTSAENRSYGDAFMTAAHGEEDEFPREGLSPADSYPPYISSFRADISKEIARLAREAKFHLSSPPEVESNLNSTTAPSNISAYPTIGEPFGGNTSPSTVTDLKVSKVKKHCNGSNLCATKRKSHPTCSNRCGKTVRYRRSQRK</sequence>
<evidence type="ECO:0000256" key="5">
    <source>
        <dbReference type="PROSITE-ProRule" id="PRU00207"/>
    </source>
</evidence>
<dbReference type="Proteomes" id="UP001497525">
    <property type="component" value="Unassembled WGS sequence"/>
</dbReference>